<evidence type="ECO:0000256" key="4">
    <source>
        <dbReference type="ARBA" id="ARBA00023242"/>
    </source>
</evidence>
<reference evidence="7 8" key="1">
    <citation type="submission" date="2020-08" db="EMBL/GenBank/DDBJ databases">
        <authorList>
            <person name="Hejnol A."/>
        </authorList>
    </citation>
    <scope>NUCLEOTIDE SEQUENCE [LARGE SCALE GENOMIC DNA]</scope>
</reference>
<dbReference type="InterPro" id="IPR025894">
    <property type="entry name" value="Mtf2_C_dom"/>
</dbReference>
<name>A0A7I8VRR6_9ANNE</name>
<comment type="caution">
    <text evidence="7">The sequence shown here is derived from an EMBL/GenBank/DDBJ whole genome shotgun (WGS) entry which is preliminary data.</text>
</comment>
<dbReference type="AlphaFoldDB" id="A0A7I8VRR6"/>
<protein>
    <submittedName>
        <fullName evidence="7">DgyrCDS7670</fullName>
    </submittedName>
</protein>
<feature type="compositionally biased region" description="Polar residues" evidence="5">
    <location>
        <begin position="228"/>
        <end position="239"/>
    </location>
</feature>
<keyword evidence="8" id="KW-1185">Reference proteome</keyword>
<feature type="region of interest" description="Disordered" evidence="5">
    <location>
        <begin position="176"/>
        <end position="239"/>
    </location>
</feature>
<dbReference type="OrthoDB" id="10033786at2759"/>
<sequence length="320" mass="37478">MIQCWKCFSWYHNDCISISHPSLVFGDRFWRYQCKICGDEELSKLDMEWKDIAHLVLFNLWHIHGYKHHDVADVIEFMKQNLSRFQNQSLQDQDPSTWHGKFTEIFSSHPDIFICGKEQKKRSSLWGLKQFKPPTVEAAGQKRQNFCEFKRKCSDEDNKELRGTGAVVSQKFLELQQKKKTKTEPKATNQSTTDQAYSHLPTPPPEPSISIDYSKRKRGRKPKEYYEQANTNQPKSNADQLSSLTDIRMKGKCISTTSVFEKNVIDNTIKLTLKYDRLKMSMSNIFGPIDRLKNGQTFTVHAKRVNENNQVEYLIEWHDD</sequence>
<keyword evidence="4" id="KW-0539">Nucleus</keyword>
<dbReference type="Proteomes" id="UP000549394">
    <property type="component" value="Unassembled WGS sequence"/>
</dbReference>
<accession>A0A7I8VRR6</accession>
<evidence type="ECO:0000256" key="3">
    <source>
        <dbReference type="ARBA" id="ARBA00022853"/>
    </source>
</evidence>
<evidence type="ECO:0000313" key="8">
    <source>
        <dbReference type="Proteomes" id="UP000549394"/>
    </source>
</evidence>
<evidence type="ECO:0000256" key="5">
    <source>
        <dbReference type="SAM" id="MobiDB-lite"/>
    </source>
</evidence>
<keyword evidence="2" id="KW-0677">Repeat</keyword>
<gene>
    <name evidence="7" type="ORF">DGYR_LOCUS7312</name>
</gene>
<dbReference type="Pfam" id="PF14061">
    <property type="entry name" value="Mtf2_C"/>
    <property type="match status" value="1"/>
</dbReference>
<evidence type="ECO:0000259" key="6">
    <source>
        <dbReference type="Pfam" id="PF14061"/>
    </source>
</evidence>
<comment type="subcellular location">
    <subcellularLocation>
        <location evidence="1">Nucleus</location>
    </subcellularLocation>
</comment>
<dbReference type="GO" id="GO:0005634">
    <property type="term" value="C:nucleus"/>
    <property type="evidence" value="ECO:0007669"/>
    <property type="project" value="UniProtKB-SubCell"/>
</dbReference>
<proteinExistence type="predicted"/>
<evidence type="ECO:0000313" key="7">
    <source>
        <dbReference type="EMBL" id="CAD5119018.1"/>
    </source>
</evidence>
<dbReference type="SUPFAM" id="SSF57903">
    <property type="entry name" value="FYVE/PHD zinc finger"/>
    <property type="match status" value="1"/>
</dbReference>
<evidence type="ECO:0000256" key="1">
    <source>
        <dbReference type="ARBA" id="ARBA00004123"/>
    </source>
</evidence>
<organism evidence="7 8">
    <name type="scientific">Dimorphilus gyrociliatus</name>
    <dbReference type="NCBI Taxonomy" id="2664684"/>
    <lineage>
        <taxon>Eukaryota</taxon>
        <taxon>Metazoa</taxon>
        <taxon>Spiralia</taxon>
        <taxon>Lophotrochozoa</taxon>
        <taxon>Annelida</taxon>
        <taxon>Polychaeta</taxon>
        <taxon>Polychaeta incertae sedis</taxon>
        <taxon>Dinophilidae</taxon>
        <taxon>Dimorphilus</taxon>
    </lineage>
</organism>
<dbReference type="EMBL" id="CAJFCJ010000009">
    <property type="protein sequence ID" value="CAD5119018.1"/>
    <property type="molecule type" value="Genomic_DNA"/>
</dbReference>
<keyword evidence="3" id="KW-0156">Chromatin regulator</keyword>
<dbReference type="InterPro" id="IPR011011">
    <property type="entry name" value="Znf_FYVE_PHD"/>
</dbReference>
<evidence type="ECO:0000256" key="2">
    <source>
        <dbReference type="ARBA" id="ARBA00022737"/>
    </source>
</evidence>
<dbReference type="Gene3D" id="3.90.980.20">
    <property type="match status" value="1"/>
</dbReference>
<feature type="domain" description="Polycomb-like MTF2 factor 2 C-terminal" evidence="6">
    <location>
        <begin position="276"/>
        <end position="318"/>
    </location>
</feature>
<feature type="compositionally biased region" description="Polar residues" evidence="5">
    <location>
        <begin position="186"/>
        <end position="196"/>
    </location>
</feature>
<dbReference type="GO" id="GO:0006325">
    <property type="term" value="P:chromatin organization"/>
    <property type="evidence" value="ECO:0007669"/>
    <property type="project" value="UniProtKB-KW"/>
</dbReference>